<accession>A0AAQ3S6H1</accession>
<dbReference type="InterPro" id="IPR044198">
    <property type="entry name" value="DEK"/>
</dbReference>
<feature type="compositionally biased region" description="Basic and acidic residues" evidence="2">
    <location>
        <begin position="29"/>
        <end position="51"/>
    </location>
</feature>
<feature type="region of interest" description="Disordered" evidence="2">
    <location>
        <begin position="1"/>
        <end position="152"/>
    </location>
</feature>
<feature type="compositionally biased region" description="Basic and acidic residues" evidence="2">
    <location>
        <begin position="373"/>
        <end position="382"/>
    </location>
</feature>
<proteinExistence type="predicted"/>
<dbReference type="PANTHER" id="PTHR13468:SF1">
    <property type="entry name" value="PROTEIN DEK"/>
    <property type="match status" value="1"/>
</dbReference>
<evidence type="ECO:0000256" key="2">
    <source>
        <dbReference type="SAM" id="MobiDB-lite"/>
    </source>
</evidence>
<evidence type="ECO:0000313" key="4">
    <source>
        <dbReference type="EMBL" id="WVZ18183.1"/>
    </source>
</evidence>
<protein>
    <recommendedName>
        <fullName evidence="6">Protein DEK</fullName>
    </recommendedName>
</protein>
<keyword evidence="3" id="KW-1133">Transmembrane helix</keyword>
<evidence type="ECO:0000256" key="3">
    <source>
        <dbReference type="SAM" id="Phobius"/>
    </source>
</evidence>
<dbReference type="EMBL" id="CP144699">
    <property type="protein sequence ID" value="WVZ18183.1"/>
    <property type="molecule type" value="Genomic_DNA"/>
</dbReference>
<gene>
    <name evidence="4" type="ORF">V8G54_005505</name>
</gene>
<reference evidence="4 5" key="1">
    <citation type="journal article" date="2023" name="Life. Sci Alliance">
        <title>Evolutionary insights into 3D genome organization and epigenetic landscape of Vigna mungo.</title>
        <authorList>
            <person name="Junaid A."/>
            <person name="Singh B."/>
            <person name="Bhatia S."/>
        </authorList>
    </citation>
    <scope>NUCLEOTIDE SEQUENCE [LARGE SCALE GENOMIC DNA]</scope>
    <source>
        <strain evidence="4">Urdbean</strain>
    </source>
</reference>
<feature type="compositionally biased region" description="Basic and acidic residues" evidence="2">
    <location>
        <begin position="440"/>
        <end position="451"/>
    </location>
</feature>
<organism evidence="4 5">
    <name type="scientific">Vigna mungo</name>
    <name type="common">Black gram</name>
    <name type="synonym">Phaseolus mungo</name>
    <dbReference type="NCBI Taxonomy" id="3915"/>
    <lineage>
        <taxon>Eukaryota</taxon>
        <taxon>Viridiplantae</taxon>
        <taxon>Streptophyta</taxon>
        <taxon>Embryophyta</taxon>
        <taxon>Tracheophyta</taxon>
        <taxon>Spermatophyta</taxon>
        <taxon>Magnoliopsida</taxon>
        <taxon>eudicotyledons</taxon>
        <taxon>Gunneridae</taxon>
        <taxon>Pentapetalae</taxon>
        <taxon>rosids</taxon>
        <taxon>fabids</taxon>
        <taxon>Fabales</taxon>
        <taxon>Fabaceae</taxon>
        <taxon>Papilionoideae</taxon>
        <taxon>50 kb inversion clade</taxon>
        <taxon>NPAAA clade</taxon>
        <taxon>indigoferoid/millettioid clade</taxon>
        <taxon>Phaseoleae</taxon>
        <taxon>Vigna</taxon>
    </lineage>
</organism>
<dbReference type="GO" id="GO:0003677">
    <property type="term" value="F:DNA binding"/>
    <property type="evidence" value="ECO:0007669"/>
    <property type="project" value="InterPro"/>
</dbReference>
<feature type="compositionally biased region" description="Basic and acidic residues" evidence="2">
    <location>
        <begin position="483"/>
        <end position="513"/>
    </location>
</feature>
<dbReference type="GO" id="GO:0005634">
    <property type="term" value="C:nucleus"/>
    <property type="evidence" value="ECO:0007669"/>
    <property type="project" value="TreeGrafter"/>
</dbReference>
<keyword evidence="1" id="KW-0175">Coiled coil</keyword>
<dbReference type="GO" id="GO:0042393">
    <property type="term" value="F:histone binding"/>
    <property type="evidence" value="ECO:0007669"/>
    <property type="project" value="TreeGrafter"/>
</dbReference>
<dbReference type="Proteomes" id="UP001374535">
    <property type="component" value="Chromosome 2"/>
</dbReference>
<keyword evidence="5" id="KW-1185">Reference proteome</keyword>
<feature type="region of interest" description="Disordered" evidence="2">
    <location>
        <begin position="327"/>
        <end position="528"/>
    </location>
</feature>
<feature type="compositionally biased region" description="Acidic residues" evidence="2">
    <location>
        <begin position="68"/>
        <end position="85"/>
    </location>
</feature>
<evidence type="ECO:0000313" key="5">
    <source>
        <dbReference type="Proteomes" id="UP001374535"/>
    </source>
</evidence>
<dbReference type="GO" id="GO:0006325">
    <property type="term" value="P:chromatin organization"/>
    <property type="evidence" value="ECO:0007669"/>
    <property type="project" value="InterPro"/>
</dbReference>
<feature type="transmembrane region" description="Helical" evidence="3">
    <location>
        <begin position="168"/>
        <end position="191"/>
    </location>
</feature>
<feature type="compositionally biased region" description="Basic and acidic residues" evidence="2">
    <location>
        <begin position="108"/>
        <end position="117"/>
    </location>
</feature>
<feature type="compositionally biased region" description="Basic and acidic residues" evidence="2">
    <location>
        <begin position="124"/>
        <end position="133"/>
    </location>
</feature>
<dbReference type="PANTHER" id="PTHR13468">
    <property type="entry name" value="DEK PROTEIN"/>
    <property type="match status" value="1"/>
</dbReference>
<keyword evidence="3" id="KW-0812">Transmembrane</keyword>
<evidence type="ECO:0008006" key="6">
    <source>
        <dbReference type="Google" id="ProtNLM"/>
    </source>
</evidence>
<feature type="compositionally biased region" description="Basic and acidic residues" evidence="2">
    <location>
        <begin position="86"/>
        <end position="101"/>
    </location>
</feature>
<dbReference type="GO" id="GO:2000779">
    <property type="term" value="P:regulation of double-strand break repair"/>
    <property type="evidence" value="ECO:0007669"/>
    <property type="project" value="TreeGrafter"/>
</dbReference>
<name>A0AAQ3S6H1_VIGMU</name>
<keyword evidence="3" id="KW-0472">Membrane</keyword>
<feature type="coiled-coil region" evidence="1">
    <location>
        <begin position="285"/>
        <end position="312"/>
    </location>
</feature>
<sequence length="643" mass="71494">MATETLEDNQPPLHDDDDLAKPQPNPAIPDKDASEDAAKSEDANVEEKGRTDYPGVEEEEPPEKKEEIDEDEEDEEEEEDDEAQEKEETVKAKGRSKETPSKSKKSKKDATSEKKDPVTPTSERPTRERKTVERFSVPSPAKSGRSSASKGFTIEKGRGTQLKDIPNGVYCSSSLLLCCLLLLVVACPLEWVFLDSLSLSMVFLSGREMLLLLTLVAFKLSKRKPDDNLHMLHTLLFGKKTKAHNLKRNIGQFSGYVWTENEDKQRAKIKERIDKFVKEKLLYFCDVLNIQINKANAKKEELSAKLLEFLESPHATTDILLADIEQKGKKRSRKLTPSKSPGEASIEIPAKQKQTSQSGKKQKESSDEDQDDKAEISDAKDDSQEDEDVPAPNNESDKEESKSEEEEEKPKSRKRASNKAVKESSVGKTVDKTSTVKKTSVKDAKNIEKTPKKTSKKTVAEHDSASASISKPKQQPASKKPKTVSEKQDAKGKASSKKQTDKSSKALLKDQGKSKSNKKAKPEPTKTDMHAVVVDILKEVDFNTEVSLQEEEGAPVEELRLVVVEGGPQVSEVWVLESFGVEWVGLQLVSYSEIMGVQVGFWAGKSLMREGHASCGYGKKAWGMGLESENNCLQESFVCSYEK</sequence>
<evidence type="ECO:0000256" key="1">
    <source>
        <dbReference type="SAM" id="Coils"/>
    </source>
</evidence>
<feature type="compositionally biased region" description="Low complexity" evidence="2">
    <location>
        <begin position="424"/>
        <end position="438"/>
    </location>
</feature>
<dbReference type="AlphaFoldDB" id="A0AAQ3S6H1"/>